<keyword evidence="2" id="KW-1185">Reference proteome</keyword>
<name>A0A6M1LGE3_9PROT</name>
<accession>A0A6M1LGE3</accession>
<sequence length="89" mass="9762">MSEPLTVQLRSEALVEFVLRRAAAQHRTPDSVIEELVRQEQALAEAEARPITLTVGEPAAGGSLLRDDGETEAEFASRRASFAWLTGQR</sequence>
<gene>
    <name evidence="1" type="ORF">G3576_05170</name>
</gene>
<reference evidence="1 2" key="1">
    <citation type="submission" date="2020-03" db="EMBL/GenBank/DDBJ databases">
        <title>Roseomonas stagni sp. nov., isolated from pond water in Japan.</title>
        <authorList>
            <person name="Furuhata K."/>
            <person name="Miyamoto H."/>
            <person name="Goto K."/>
        </authorList>
    </citation>
    <scope>NUCLEOTIDE SEQUENCE [LARGE SCALE GENOMIC DNA]</scope>
    <source>
        <strain evidence="1 2">PeD5</strain>
    </source>
</reference>
<organism evidence="1 2">
    <name type="scientific">Falsiroseomonas algicola</name>
    <dbReference type="NCBI Taxonomy" id="2716930"/>
    <lineage>
        <taxon>Bacteria</taxon>
        <taxon>Pseudomonadati</taxon>
        <taxon>Pseudomonadota</taxon>
        <taxon>Alphaproteobacteria</taxon>
        <taxon>Acetobacterales</taxon>
        <taxon>Roseomonadaceae</taxon>
        <taxon>Falsiroseomonas</taxon>
    </lineage>
</organism>
<evidence type="ECO:0000313" key="2">
    <source>
        <dbReference type="Proteomes" id="UP000475385"/>
    </source>
</evidence>
<comment type="caution">
    <text evidence="1">The sequence shown here is derived from an EMBL/GenBank/DDBJ whole genome shotgun (WGS) entry which is preliminary data.</text>
</comment>
<dbReference type="EMBL" id="JAAIKB010000001">
    <property type="protein sequence ID" value="NGM19395.1"/>
    <property type="molecule type" value="Genomic_DNA"/>
</dbReference>
<dbReference type="Proteomes" id="UP000475385">
    <property type="component" value="Unassembled WGS sequence"/>
</dbReference>
<dbReference type="RefSeq" id="WP_164693220.1">
    <property type="nucleotide sequence ID" value="NZ_JAAIKB010000001.1"/>
</dbReference>
<dbReference type="AlphaFoldDB" id="A0A6M1LGE3"/>
<proteinExistence type="predicted"/>
<evidence type="ECO:0000313" key="1">
    <source>
        <dbReference type="EMBL" id="NGM19395.1"/>
    </source>
</evidence>
<protein>
    <submittedName>
        <fullName evidence="1">Uncharacterized protein</fullName>
    </submittedName>
</protein>